<dbReference type="Pfam" id="PF07463">
    <property type="entry name" value="NUMOD4"/>
    <property type="match status" value="1"/>
</dbReference>
<organism evidence="2 3">
    <name type="scientific">Bacillus phage Izhevsk</name>
    <dbReference type="NCBI Taxonomy" id="2724322"/>
    <lineage>
        <taxon>Viruses</taxon>
        <taxon>Duplodnaviria</taxon>
        <taxon>Heunggongvirae</taxon>
        <taxon>Uroviricota</taxon>
        <taxon>Caudoviricetes</taxon>
        <taxon>Joanripponvirinae</taxon>
        <taxon>Tsamsavirus</taxon>
        <taxon>Tsamsavirus izhevsk</taxon>
    </lineage>
</organism>
<dbReference type="GO" id="GO:0004519">
    <property type="term" value="F:endonuclease activity"/>
    <property type="evidence" value="ECO:0007669"/>
    <property type="project" value="UniProtKB-KW"/>
</dbReference>
<accession>A0A6H0X6G9</accession>
<reference evidence="2 3" key="1">
    <citation type="submission" date="2020-03" db="EMBL/GenBank/DDBJ databases">
        <authorList>
            <person name="Skorynina A."/>
            <person name="Kazantseva O."/>
            <person name="Baycher S."/>
            <person name="Piligrimova E."/>
            <person name="Kuliabin V."/>
            <person name="Shadrin A."/>
        </authorList>
    </citation>
    <scope>NUCLEOTIDE SEQUENCE [LARGE SCALE GENOMIC DNA]</scope>
</reference>
<dbReference type="Proteomes" id="UP000503405">
    <property type="component" value="Segment"/>
</dbReference>
<protein>
    <submittedName>
        <fullName evidence="2">HNH endonuclease</fullName>
    </submittedName>
</protein>
<dbReference type="SMART" id="SM00497">
    <property type="entry name" value="IENR1"/>
    <property type="match status" value="1"/>
</dbReference>
<dbReference type="Gene3D" id="3.90.75.20">
    <property type="match status" value="1"/>
</dbReference>
<evidence type="ECO:0000313" key="3">
    <source>
        <dbReference type="Proteomes" id="UP000503405"/>
    </source>
</evidence>
<dbReference type="Gene3D" id="1.10.10.10">
    <property type="entry name" value="Winged helix-like DNA-binding domain superfamily/Winged helix DNA-binding domain"/>
    <property type="match status" value="1"/>
</dbReference>
<evidence type="ECO:0000259" key="1">
    <source>
        <dbReference type="SMART" id="SM00507"/>
    </source>
</evidence>
<keyword evidence="3" id="KW-1185">Reference proteome</keyword>
<name>A0A6H0X6G9_9CAUD</name>
<dbReference type="InterPro" id="IPR036388">
    <property type="entry name" value="WH-like_DNA-bd_sf"/>
</dbReference>
<keyword evidence="2" id="KW-0540">Nuclease</keyword>
<dbReference type="InterPro" id="IPR010902">
    <property type="entry name" value="NUMOD4"/>
</dbReference>
<dbReference type="Pfam" id="PF13392">
    <property type="entry name" value="HNH_3"/>
    <property type="match status" value="1"/>
</dbReference>
<dbReference type="SUPFAM" id="SSF54060">
    <property type="entry name" value="His-Me finger endonucleases"/>
    <property type="match status" value="1"/>
</dbReference>
<keyword evidence="2" id="KW-0378">Hydrolase</keyword>
<dbReference type="InterPro" id="IPR003615">
    <property type="entry name" value="HNH_nuc"/>
</dbReference>
<sequence length="174" mass="19443">MKGIVEYGDSYEVSNLGNVRSIDRYVNSRHGQRFVKGITMSPSDEKGGYKKVRLKDSSKVKNYRVHRLIALAFLPNPNNLPEVNHKDGNKNNNSVENLEWSSRSDNVQHAFDNGLKTPTVKKVDKIDIITGEVICTYESLKDASKDVGLKGTTGITKALKKETQSAGGFKWAYH</sequence>
<feature type="domain" description="HNH nuclease" evidence="1">
    <location>
        <begin position="59"/>
        <end position="107"/>
    </location>
</feature>
<keyword evidence="2" id="KW-0255">Endonuclease</keyword>
<proteinExistence type="predicted"/>
<dbReference type="InterPro" id="IPR044925">
    <property type="entry name" value="His-Me_finger_sf"/>
</dbReference>
<dbReference type="InterPro" id="IPR003647">
    <property type="entry name" value="Intron_nuc_1_rpt"/>
</dbReference>
<dbReference type="GO" id="GO:0016788">
    <property type="term" value="F:hydrolase activity, acting on ester bonds"/>
    <property type="evidence" value="ECO:0007669"/>
    <property type="project" value="InterPro"/>
</dbReference>
<dbReference type="EMBL" id="MT254578">
    <property type="protein sequence ID" value="QIW89817.1"/>
    <property type="molecule type" value="Genomic_DNA"/>
</dbReference>
<dbReference type="SMART" id="SM00507">
    <property type="entry name" value="HNHc"/>
    <property type="match status" value="1"/>
</dbReference>
<gene>
    <name evidence="2" type="ORF">Izhevsk_136</name>
</gene>
<evidence type="ECO:0000313" key="2">
    <source>
        <dbReference type="EMBL" id="QIW89817.1"/>
    </source>
</evidence>